<feature type="compositionally biased region" description="Polar residues" evidence="1">
    <location>
        <begin position="128"/>
        <end position="138"/>
    </location>
</feature>
<evidence type="ECO:0000256" key="2">
    <source>
        <dbReference type="SAM" id="Phobius"/>
    </source>
</evidence>
<protein>
    <submittedName>
        <fullName evidence="3">Uncharacterized protein</fullName>
    </submittedName>
</protein>
<dbReference type="AlphaFoldDB" id="A0AAV4R310"/>
<evidence type="ECO:0000256" key="1">
    <source>
        <dbReference type="SAM" id="MobiDB-lite"/>
    </source>
</evidence>
<reference evidence="3 4" key="1">
    <citation type="submission" date="2021-06" db="EMBL/GenBank/DDBJ databases">
        <title>Caerostris darwini draft genome.</title>
        <authorList>
            <person name="Kono N."/>
            <person name="Arakawa K."/>
        </authorList>
    </citation>
    <scope>NUCLEOTIDE SEQUENCE [LARGE SCALE GENOMIC DNA]</scope>
</reference>
<name>A0AAV4R310_9ARAC</name>
<dbReference type="EMBL" id="BPLQ01005454">
    <property type="protein sequence ID" value="GIY15006.1"/>
    <property type="molecule type" value="Genomic_DNA"/>
</dbReference>
<evidence type="ECO:0000313" key="3">
    <source>
        <dbReference type="EMBL" id="GIY15006.1"/>
    </source>
</evidence>
<proteinExistence type="predicted"/>
<gene>
    <name evidence="3" type="primary">AVEN_186660_1</name>
    <name evidence="3" type="ORF">CDAR_526251</name>
</gene>
<comment type="caution">
    <text evidence="3">The sequence shown here is derived from an EMBL/GenBank/DDBJ whole genome shotgun (WGS) entry which is preliminary data.</text>
</comment>
<feature type="region of interest" description="Disordered" evidence="1">
    <location>
        <begin position="118"/>
        <end position="144"/>
    </location>
</feature>
<evidence type="ECO:0000313" key="4">
    <source>
        <dbReference type="Proteomes" id="UP001054837"/>
    </source>
</evidence>
<accession>A0AAV4R310</accession>
<organism evidence="3 4">
    <name type="scientific">Caerostris darwini</name>
    <dbReference type="NCBI Taxonomy" id="1538125"/>
    <lineage>
        <taxon>Eukaryota</taxon>
        <taxon>Metazoa</taxon>
        <taxon>Ecdysozoa</taxon>
        <taxon>Arthropoda</taxon>
        <taxon>Chelicerata</taxon>
        <taxon>Arachnida</taxon>
        <taxon>Araneae</taxon>
        <taxon>Araneomorphae</taxon>
        <taxon>Entelegynae</taxon>
        <taxon>Araneoidea</taxon>
        <taxon>Araneidae</taxon>
        <taxon>Caerostris</taxon>
    </lineage>
</organism>
<keyword evidence="2" id="KW-1133">Transmembrane helix</keyword>
<keyword evidence="2" id="KW-0472">Membrane</keyword>
<keyword evidence="2" id="KW-0812">Transmembrane</keyword>
<feature type="transmembrane region" description="Helical" evidence="2">
    <location>
        <begin position="20"/>
        <end position="38"/>
    </location>
</feature>
<keyword evidence="4" id="KW-1185">Reference proteome</keyword>
<sequence>MSGARTPMEQLIVQKATASSFEYFFLFTSLLWVHLCYISQRVIFWQSGTTFFNRMKESLGVDENAREGYETPLTMRKEREVFKSPTSSISTESGIDMMFYSFRSAGRGTRRKPIVPLNEDEANHDTSTDSVFQDSAPNYKQDVK</sequence>
<dbReference type="Proteomes" id="UP001054837">
    <property type="component" value="Unassembled WGS sequence"/>
</dbReference>